<feature type="transmembrane region" description="Helical" evidence="7">
    <location>
        <begin position="106"/>
        <end position="131"/>
    </location>
</feature>
<evidence type="ECO:0000256" key="2">
    <source>
        <dbReference type="ARBA" id="ARBA00022475"/>
    </source>
</evidence>
<organism evidence="8 9">
    <name type="scientific">Streptacidiphilus jiangxiensis</name>
    <dbReference type="NCBI Taxonomy" id="235985"/>
    <lineage>
        <taxon>Bacteria</taxon>
        <taxon>Bacillati</taxon>
        <taxon>Actinomycetota</taxon>
        <taxon>Actinomycetes</taxon>
        <taxon>Kitasatosporales</taxon>
        <taxon>Streptomycetaceae</taxon>
        <taxon>Streptacidiphilus</taxon>
    </lineage>
</organism>
<evidence type="ECO:0000256" key="1">
    <source>
        <dbReference type="ARBA" id="ARBA00004651"/>
    </source>
</evidence>
<feature type="transmembrane region" description="Helical" evidence="7">
    <location>
        <begin position="239"/>
        <end position="266"/>
    </location>
</feature>
<dbReference type="Pfam" id="PF03631">
    <property type="entry name" value="Virul_fac_BrkB"/>
    <property type="match status" value="1"/>
</dbReference>
<keyword evidence="2" id="KW-1003">Cell membrane</keyword>
<comment type="subcellular location">
    <subcellularLocation>
        <location evidence="1">Cell membrane</location>
        <topology evidence="1">Multi-pass membrane protein</topology>
    </subcellularLocation>
</comment>
<dbReference type="eggNOG" id="COG1295">
    <property type="taxonomic scope" value="Bacteria"/>
</dbReference>
<feature type="region of interest" description="Disordered" evidence="6">
    <location>
        <begin position="1"/>
        <end position="26"/>
    </location>
</feature>
<dbReference type="EMBL" id="FOAZ01000024">
    <property type="protein sequence ID" value="SEM34474.1"/>
    <property type="molecule type" value="Genomic_DNA"/>
</dbReference>
<feature type="transmembrane region" description="Helical" evidence="7">
    <location>
        <begin position="204"/>
        <end position="224"/>
    </location>
</feature>
<evidence type="ECO:0000256" key="7">
    <source>
        <dbReference type="SAM" id="Phobius"/>
    </source>
</evidence>
<proteinExistence type="predicted"/>
<reference evidence="9" key="1">
    <citation type="submission" date="2016-10" db="EMBL/GenBank/DDBJ databases">
        <authorList>
            <person name="Varghese N."/>
        </authorList>
    </citation>
    <scope>NUCLEOTIDE SEQUENCE [LARGE SCALE GENOMIC DNA]</scope>
    <source>
        <strain evidence="9">DSM 45096 / BCRC 16803 / CGMCC 4.1857 / CIP 109030 / JCM 12277 / KCTC 19219 / NBRC 100920 / 33214</strain>
    </source>
</reference>
<dbReference type="STRING" id="235985.SAMN05414137_12488"/>
<evidence type="ECO:0000256" key="6">
    <source>
        <dbReference type="SAM" id="MobiDB-lite"/>
    </source>
</evidence>
<gene>
    <name evidence="8" type="ORF">SAMN05414137_12488</name>
</gene>
<feature type="transmembrane region" description="Helical" evidence="7">
    <location>
        <begin position="49"/>
        <end position="67"/>
    </location>
</feature>
<evidence type="ECO:0000256" key="3">
    <source>
        <dbReference type="ARBA" id="ARBA00022692"/>
    </source>
</evidence>
<keyword evidence="9" id="KW-1185">Reference proteome</keyword>
<dbReference type="OrthoDB" id="3853596at2"/>
<feature type="transmembrane region" description="Helical" evidence="7">
    <location>
        <begin position="172"/>
        <end position="192"/>
    </location>
</feature>
<dbReference type="InterPro" id="IPR017039">
    <property type="entry name" value="Virul_fac_BrkB"/>
</dbReference>
<sequence length="285" mass="30597">MADDNSGPTPPAGDGPSDAARPPDRRRGALREVWHRGAQLELMGRSMGFAAQGLVTLMPLLIVVAAIDPFQDRGFPEWVADGMGLPSHTAGPVFRLFTTPHQAERAAGVLSLALLAGFGLAFAAQVQLVYEKVWELPPQSWRAVWRQVVWLAALVGYVALETESGSLLRGGVLVSAERVALLGASGLLFFWWGQRFLLGGRVGWRALLPGAVATIVGLGGLRIFSSLVFNPMIADNAEAYGAVGVVLVVECWLIGVGFVFYGGALVGRQLDERLRVARQRARTDD</sequence>
<protein>
    <submittedName>
        <fullName evidence="8">Membrane protein</fullName>
    </submittedName>
</protein>
<evidence type="ECO:0000313" key="9">
    <source>
        <dbReference type="Proteomes" id="UP000183015"/>
    </source>
</evidence>
<dbReference type="Proteomes" id="UP000183015">
    <property type="component" value="Unassembled WGS sequence"/>
</dbReference>
<evidence type="ECO:0000313" key="8">
    <source>
        <dbReference type="EMBL" id="SEM34474.1"/>
    </source>
</evidence>
<keyword evidence="4 7" id="KW-1133">Transmembrane helix</keyword>
<dbReference type="AlphaFoldDB" id="A0A1H7XLF8"/>
<evidence type="ECO:0000256" key="4">
    <source>
        <dbReference type="ARBA" id="ARBA00022989"/>
    </source>
</evidence>
<evidence type="ECO:0000256" key="5">
    <source>
        <dbReference type="ARBA" id="ARBA00023136"/>
    </source>
</evidence>
<dbReference type="RefSeq" id="WP_082015120.1">
    <property type="nucleotide sequence ID" value="NZ_BBPN01000017.1"/>
</dbReference>
<keyword evidence="5 7" id="KW-0472">Membrane</keyword>
<name>A0A1H7XLF8_STRJI</name>
<accession>A0A1H7XLF8</accession>
<keyword evidence="3 7" id="KW-0812">Transmembrane</keyword>